<evidence type="ECO:0000256" key="1">
    <source>
        <dbReference type="SAM" id="MobiDB-lite"/>
    </source>
</evidence>
<sequence length="187" mass="20566">MAIPISHILNSPRTPPLTVISIPSLPPTPSPVQPIPESLLIPGPSPPPLPPSSTASPAFSWDPTPLPLPIPALQSPFWTTSIPSTLSPPTSLVVEISFSQATTTTHNPTPQTLRWLSLEILDSQESQESTNNIMNSFEKSISTYITQDLRLQIKTAFLFSHKYKEINEVLSVSYHQIYWASKHLVTP</sequence>
<protein>
    <submittedName>
        <fullName evidence="2">Uncharacterized protein</fullName>
    </submittedName>
</protein>
<proteinExistence type="predicted"/>
<name>A0A3E2HG13_SCYLI</name>
<organism evidence="2 3">
    <name type="scientific">Scytalidium lignicola</name>
    <name type="common">Hyphomycete</name>
    <dbReference type="NCBI Taxonomy" id="5539"/>
    <lineage>
        <taxon>Eukaryota</taxon>
        <taxon>Fungi</taxon>
        <taxon>Dikarya</taxon>
        <taxon>Ascomycota</taxon>
        <taxon>Pezizomycotina</taxon>
        <taxon>Leotiomycetes</taxon>
        <taxon>Leotiomycetes incertae sedis</taxon>
        <taxon>Scytalidium</taxon>
    </lineage>
</organism>
<dbReference type="Proteomes" id="UP000258309">
    <property type="component" value="Unassembled WGS sequence"/>
</dbReference>
<feature type="non-terminal residue" evidence="2">
    <location>
        <position position="1"/>
    </location>
</feature>
<evidence type="ECO:0000313" key="3">
    <source>
        <dbReference type="Proteomes" id="UP000258309"/>
    </source>
</evidence>
<feature type="region of interest" description="Disordered" evidence="1">
    <location>
        <begin position="28"/>
        <end position="58"/>
    </location>
</feature>
<reference evidence="2 3" key="1">
    <citation type="submission" date="2018-05" db="EMBL/GenBank/DDBJ databases">
        <title>Draft genome sequence of Scytalidium lignicola DSM 105466, a ubiquitous saprotrophic fungus.</title>
        <authorList>
            <person name="Buettner E."/>
            <person name="Gebauer A.M."/>
            <person name="Hofrichter M."/>
            <person name="Liers C."/>
            <person name="Kellner H."/>
        </authorList>
    </citation>
    <scope>NUCLEOTIDE SEQUENCE [LARGE SCALE GENOMIC DNA]</scope>
    <source>
        <strain evidence="2 3">DSM 105466</strain>
    </source>
</reference>
<keyword evidence="3" id="KW-1185">Reference proteome</keyword>
<dbReference type="EMBL" id="NCSJ02000056">
    <property type="protein sequence ID" value="RFU32354.1"/>
    <property type="molecule type" value="Genomic_DNA"/>
</dbReference>
<evidence type="ECO:0000313" key="2">
    <source>
        <dbReference type="EMBL" id="RFU32354.1"/>
    </source>
</evidence>
<feature type="non-terminal residue" evidence="2">
    <location>
        <position position="187"/>
    </location>
</feature>
<accession>A0A3E2HG13</accession>
<gene>
    <name evidence="2" type="ORF">B7463_g3993</name>
</gene>
<comment type="caution">
    <text evidence="2">The sequence shown here is derived from an EMBL/GenBank/DDBJ whole genome shotgun (WGS) entry which is preliminary data.</text>
</comment>
<dbReference type="AlphaFoldDB" id="A0A3E2HG13"/>